<comment type="subcellular location">
    <subcellularLocation>
        <location evidence="1">Endomembrane system</location>
        <topology evidence="1">Multi-pass membrane protein</topology>
    </subcellularLocation>
</comment>
<keyword evidence="7" id="KW-1185">Reference proteome</keyword>
<dbReference type="Pfam" id="PF04750">
    <property type="entry name" value="Far-17a_AIG1"/>
    <property type="match status" value="1"/>
</dbReference>
<sequence>MKEGLLAALIQGLGLAVMSYGYQALQSLPIDNFVRDQHGGHFQYLTIQGLALAWMTMLAGLINTICPATRSLHFIKRCLALIALPLSIVISILYWSLLLFMPGLILQSFHEEPPASPTMSDPFRVPFYLDLALHACPASFLLLDFFLFEKKYNKRDVSIASPAATIFFSLWYGIWVEYCGNRNEGDPTPILVPYPFLTDNAFGIRVAIYTAASVLALLSFRLINFFHG</sequence>
<dbReference type="Proteomes" id="UP000284706">
    <property type="component" value="Unassembled WGS sequence"/>
</dbReference>
<dbReference type="EMBL" id="NHYE01004974">
    <property type="protein sequence ID" value="PPQ80026.1"/>
    <property type="molecule type" value="Genomic_DNA"/>
</dbReference>
<proteinExistence type="predicted"/>
<accession>A0A409WNF0</accession>
<feature type="transmembrane region" description="Helical" evidence="5">
    <location>
        <begin position="125"/>
        <end position="147"/>
    </location>
</feature>
<dbReference type="InterPro" id="IPR006838">
    <property type="entry name" value="ADTRP_AIG1"/>
</dbReference>
<evidence type="ECO:0000256" key="5">
    <source>
        <dbReference type="SAM" id="Phobius"/>
    </source>
</evidence>
<dbReference type="AlphaFoldDB" id="A0A409WNF0"/>
<evidence type="ECO:0000256" key="4">
    <source>
        <dbReference type="ARBA" id="ARBA00023136"/>
    </source>
</evidence>
<reference evidence="6 7" key="1">
    <citation type="journal article" date="2018" name="Evol. Lett.">
        <title>Horizontal gene cluster transfer increased hallucinogenic mushroom diversity.</title>
        <authorList>
            <person name="Reynolds H.T."/>
            <person name="Vijayakumar V."/>
            <person name="Gluck-Thaler E."/>
            <person name="Korotkin H.B."/>
            <person name="Matheny P.B."/>
            <person name="Slot J.C."/>
        </authorList>
    </citation>
    <scope>NUCLEOTIDE SEQUENCE [LARGE SCALE GENOMIC DNA]</scope>
    <source>
        <strain evidence="6 7">SRW20</strain>
    </source>
</reference>
<name>A0A409WNF0_9AGAR</name>
<evidence type="ECO:0008006" key="8">
    <source>
        <dbReference type="Google" id="ProtNLM"/>
    </source>
</evidence>
<gene>
    <name evidence="6" type="ORF">CVT26_011911</name>
</gene>
<feature type="transmembrane region" description="Helical" evidence="5">
    <location>
        <begin position="202"/>
        <end position="223"/>
    </location>
</feature>
<keyword evidence="2 5" id="KW-0812">Transmembrane</keyword>
<evidence type="ECO:0000256" key="3">
    <source>
        <dbReference type="ARBA" id="ARBA00022989"/>
    </source>
</evidence>
<evidence type="ECO:0000313" key="6">
    <source>
        <dbReference type="EMBL" id="PPQ80026.1"/>
    </source>
</evidence>
<comment type="caution">
    <text evidence="6">The sequence shown here is derived from an EMBL/GenBank/DDBJ whole genome shotgun (WGS) entry which is preliminary data.</text>
</comment>
<protein>
    <recommendedName>
        <fullName evidence="8">FAR-17a/AIG1-like protein</fullName>
    </recommendedName>
</protein>
<dbReference type="PANTHER" id="PTHR10989:SF16">
    <property type="entry name" value="AT02829P-RELATED"/>
    <property type="match status" value="1"/>
</dbReference>
<dbReference type="GO" id="GO:0016020">
    <property type="term" value="C:membrane"/>
    <property type="evidence" value="ECO:0007669"/>
    <property type="project" value="InterPro"/>
</dbReference>
<dbReference type="InParanoid" id="A0A409WNF0"/>
<keyword evidence="3 5" id="KW-1133">Transmembrane helix</keyword>
<evidence type="ECO:0000313" key="7">
    <source>
        <dbReference type="Proteomes" id="UP000284706"/>
    </source>
</evidence>
<organism evidence="6 7">
    <name type="scientific">Gymnopilus dilepis</name>
    <dbReference type="NCBI Taxonomy" id="231916"/>
    <lineage>
        <taxon>Eukaryota</taxon>
        <taxon>Fungi</taxon>
        <taxon>Dikarya</taxon>
        <taxon>Basidiomycota</taxon>
        <taxon>Agaricomycotina</taxon>
        <taxon>Agaricomycetes</taxon>
        <taxon>Agaricomycetidae</taxon>
        <taxon>Agaricales</taxon>
        <taxon>Agaricineae</taxon>
        <taxon>Hymenogastraceae</taxon>
        <taxon>Gymnopilus</taxon>
    </lineage>
</organism>
<feature type="transmembrane region" description="Helical" evidence="5">
    <location>
        <begin position="159"/>
        <end position="176"/>
    </location>
</feature>
<dbReference type="GO" id="GO:0012505">
    <property type="term" value="C:endomembrane system"/>
    <property type="evidence" value="ECO:0007669"/>
    <property type="project" value="UniProtKB-SubCell"/>
</dbReference>
<feature type="transmembrane region" description="Helical" evidence="5">
    <location>
        <begin position="78"/>
        <end position="105"/>
    </location>
</feature>
<dbReference type="PANTHER" id="PTHR10989">
    <property type="entry name" value="ANDROGEN-INDUCED PROTEIN 1-RELATED"/>
    <property type="match status" value="1"/>
</dbReference>
<feature type="transmembrane region" description="Helical" evidence="5">
    <location>
        <begin position="45"/>
        <end position="66"/>
    </location>
</feature>
<dbReference type="FunCoup" id="A0A409WNF0">
    <property type="interactions" value="121"/>
</dbReference>
<keyword evidence="4 5" id="KW-0472">Membrane</keyword>
<evidence type="ECO:0000256" key="1">
    <source>
        <dbReference type="ARBA" id="ARBA00004127"/>
    </source>
</evidence>
<dbReference type="OrthoDB" id="1898221at2759"/>
<evidence type="ECO:0000256" key="2">
    <source>
        <dbReference type="ARBA" id="ARBA00022692"/>
    </source>
</evidence>